<evidence type="ECO:0000259" key="5">
    <source>
        <dbReference type="Pfam" id="PF00462"/>
    </source>
</evidence>
<evidence type="ECO:0000256" key="2">
    <source>
        <dbReference type="ARBA" id="ARBA00007568"/>
    </source>
</evidence>
<dbReference type="AlphaFoldDB" id="A0A103XEX1"/>
<evidence type="ECO:0000256" key="3">
    <source>
        <dbReference type="ARBA" id="ARBA00022490"/>
    </source>
</evidence>
<dbReference type="PRINTS" id="PR00160">
    <property type="entry name" value="GLUTAREDOXIN"/>
</dbReference>
<gene>
    <name evidence="6" type="ORF">Ccrd_008575</name>
</gene>
<dbReference type="SUPFAM" id="SSF52833">
    <property type="entry name" value="Thioredoxin-like"/>
    <property type="match status" value="1"/>
</dbReference>
<feature type="domain" description="Glutaredoxin" evidence="5">
    <location>
        <begin position="14"/>
        <end position="75"/>
    </location>
</feature>
<dbReference type="Proteomes" id="UP000243975">
    <property type="component" value="Unassembled WGS sequence"/>
</dbReference>
<dbReference type="GO" id="GO:0005737">
    <property type="term" value="C:cytoplasm"/>
    <property type="evidence" value="ECO:0007669"/>
    <property type="project" value="UniProtKB-SubCell"/>
</dbReference>
<dbReference type="EMBL" id="LEKV01005210">
    <property type="protein sequence ID" value="KVH89433.1"/>
    <property type="molecule type" value="Genomic_DNA"/>
</dbReference>
<comment type="similarity">
    <text evidence="2">Belongs to the glutaredoxin family. CC-type subfamily.</text>
</comment>
<name>A0A103XEX1_CYNCS</name>
<dbReference type="PROSITE" id="PS51354">
    <property type="entry name" value="GLUTAREDOXIN_2"/>
    <property type="match status" value="1"/>
</dbReference>
<accession>A0A103XEX1</accession>
<dbReference type="OrthoDB" id="418495at2759"/>
<keyword evidence="3" id="KW-0963">Cytoplasm</keyword>
<dbReference type="PANTHER" id="PTHR10168">
    <property type="entry name" value="GLUTAREDOXIN"/>
    <property type="match status" value="1"/>
</dbReference>
<organism evidence="6 7">
    <name type="scientific">Cynara cardunculus var. scolymus</name>
    <name type="common">Globe artichoke</name>
    <name type="synonym">Cynara scolymus</name>
    <dbReference type="NCBI Taxonomy" id="59895"/>
    <lineage>
        <taxon>Eukaryota</taxon>
        <taxon>Viridiplantae</taxon>
        <taxon>Streptophyta</taxon>
        <taxon>Embryophyta</taxon>
        <taxon>Tracheophyta</taxon>
        <taxon>Spermatophyta</taxon>
        <taxon>Magnoliopsida</taxon>
        <taxon>eudicotyledons</taxon>
        <taxon>Gunneridae</taxon>
        <taxon>Pentapetalae</taxon>
        <taxon>asterids</taxon>
        <taxon>campanulids</taxon>
        <taxon>Asterales</taxon>
        <taxon>Asteraceae</taxon>
        <taxon>Carduoideae</taxon>
        <taxon>Cardueae</taxon>
        <taxon>Carduinae</taxon>
        <taxon>Cynara</taxon>
    </lineage>
</organism>
<dbReference type="Gene3D" id="3.40.30.10">
    <property type="entry name" value="Glutaredoxin"/>
    <property type="match status" value="1"/>
</dbReference>
<dbReference type="OMA" id="IFSKASC"/>
<evidence type="ECO:0000256" key="1">
    <source>
        <dbReference type="ARBA" id="ARBA00004496"/>
    </source>
</evidence>
<comment type="caution">
    <text evidence="6">The sequence shown here is derived from an EMBL/GenBank/DDBJ whole genome shotgun (WGS) entry which is preliminary data.</text>
</comment>
<dbReference type="NCBIfam" id="TIGR02189">
    <property type="entry name" value="GlrX-like_plant"/>
    <property type="match status" value="1"/>
</dbReference>
<dbReference type="InterPro" id="IPR011905">
    <property type="entry name" value="GlrX-like_pln_2"/>
</dbReference>
<dbReference type="Gramene" id="KVH89433">
    <property type="protein sequence ID" value="KVH89433"/>
    <property type="gene ID" value="Ccrd_008575"/>
</dbReference>
<proteinExistence type="inferred from homology"/>
<protein>
    <submittedName>
        <fullName evidence="6">Glutaredoxin</fullName>
    </submittedName>
</protein>
<evidence type="ECO:0000256" key="4">
    <source>
        <dbReference type="ARBA" id="ARBA00023284"/>
    </source>
</evidence>
<dbReference type="CDD" id="cd03419">
    <property type="entry name" value="GRX_GRXh_1_2_like"/>
    <property type="match status" value="1"/>
</dbReference>
<keyword evidence="7" id="KW-1185">Reference proteome</keyword>
<dbReference type="STRING" id="59895.A0A103XEX1"/>
<dbReference type="InterPro" id="IPR014025">
    <property type="entry name" value="Glutaredoxin_subgr"/>
</dbReference>
<evidence type="ECO:0000313" key="7">
    <source>
        <dbReference type="Proteomes" id="UP000243975"/>
    </source>
</evidence>
<keyword evidence="4" id="KW-0676">Redox-active center</keyword>
<comment type="subcellular location">
    <subcellularLocation>
        <location evidence="1">Cytoplasm</location>
    </subcellularLocation>
</comment>
<dbReference type="InterPro" id="IPR002109">
    <property type="entry name" value="Glutaredoxin"/>
</dbReference>
<dbReference type="InterPro" id="IPR036249">
    <property type="entry name" value="Thioredoxin-like_sf"/>
</dbReference>
<reference evidence="6 7" key="1">
    <citation type="journal article" date="2016" name="Sci. Rep.">
        <title>The genome sequence of the outbreeding globe artichoke constructed de novo incorporating a phase-aware low-pass sequencing strategy of F1 progeny.</title>
        <authorList>
            <person name="Scaglione D."/>
            <person name="Reyes-Chin-Wo S."/>
            <person name="Acquadro A."/>
            <person name="Froenicke L."/>
            <person name="Portis E."/>
            <person name="Beitel C."/>
            <person name="Tirone M."/>
            <person name="Mauro R."/>
            <person name="Lo Monaco A."/>
            <person name="Mauromicale G."/>
            <person name="Faccioli P."/>
            <person name="Cattivelli L."/>
            <person name="Rieseberg L."/>
            <person name="Michelmore R."/>
            <person name="Lanteri S."/>
        </authorList>
    </citation>
    <scope>NUCLEOTIDE SEQUENCE [LARGE SCALE GENOMIC DNA]</scope>
    <source>
        <strain evidence="6">2C</strain>
    </source>
</reference>
<evidence type="ECO:0000313" key="6">
    <source>
        <dbReference type="EMBL" id="KVH89433.1"/>
    </source>
</evidence>
<sequence>MSIVKTLVAENPLVIFSKTSCSISHSIKTLIRNFGANPTVYELDEISDGEQVEGELLELGYSPSVPVVYIGKKLVGGANEVMSLNVRSKLKALLIEANAIWV</sequence>
<dbReference type="Pfam" id="PF00462">
    <property type="entry name" value="Glutaredoxin"/>
    <property type="match status" value="1"/>
</dbReference>